<feature type="domain" description="NADH-quinone oxidoreductase subunit D" evidence="2">
    <location>
        <begin position="247"/>
        <end position="411"/>
    </location>
</feature>
<dbReference type="EMBL" id="FXBB01000021">
    <property type="protein sequence ID" value="SMG36267.1"/>
    <property type="molecule type" value="Genomic_DNA"/>
</dbReference>
<accession>A0A1X7K6H3</accession>
<gene>
    <name evidence="3" type="ORF">SAMN06275492_12139</name>
</gene>
<evidence type="ECO:0000313" key="3">
    <source>
        <dbReference type="EMBL" id="SMG36267.1"/>
    </source>
</evidence>
<keyword evidence="4" id="KW-1185">Reference proteome</keyword>
<dbReference type="GO" id="GO:0016651">
    <property type="term" value="F:oxidoreductase activity, acting on NAD(P)H"/>
    <property type="evidence" value="ECO:0007669"/>
    <property type="project" value="InterPro"/>
</dbReference>
<dbReference type="OrthoDB" id="9801496at2"/>
<dbReference type="RefSeq" id="WP_085544942.1">
    <property type="nucleotide sequence ID" value="NZ_FXBB01000021.1"/>
</dbReference>
<organism evidence="3 4">
    <name type="scientific">Dethiosulfovibrio salsuginis</name>
    <dbReference type="NCBI Taxonomy" id="561720"/>
    <lineage>
        <taxon>Bacteria</taxon>
        <taxon>Thermotogati</taxon>
        <taxon>Synergistota</taxon>
        <taxon>Synergistia</taxon>
        <taxon>Synergistales</taxon>
        <taxon>Dethiosulfovibrionaceae</taxon>
        <taxon>Dethiosulfovibrio</taxon>
    </lineage>
</organism>
<dbReference type="STRING" id="561720.SAMN06275492_12139"/>
<sequence>MYCYSTRNMVAFPLSQVTVRPVEDFLDWVADGVVQGERLISLFYRKNRTLCAVLADDSKGSLSVAMGEVKGDSYRSLTPSCPQAHLFERDIAERGGPTPEGHPWLKPVRFPEGGALGSSVGKMDFFEVRGQEVHEVAVGPVHAGVIEPGHFRFQCHGEIVLNLEISLGYQHRGLERVFRGGRSVRQAIVAESVSGDCTAGHGGAYCGAIEALSSCEVEPKACAIRCIAQELERIACHIGDLGAMAGDVGYLPTSSFCGRIRGDVLNLTASLCGNRFSRGLFRPGGVLWDIDDTMVASLLERMAKIRSQARDAIGLLWKTPTVMARFENTGMLSPMDCESLGLVGPAARACGSLRDVRFSFPYWSYRPCPMKIAVEKGGDVLSRAKVRWMEIENSFDYVESLLSDLPDSAITSPVGDLKRSSMVISMTEGWRGEIVHVAVTDELGLVEDYRIVDPSFHNWTGLAMSMRNRAISDFPLCNKSFNLSYCGFDL</sequence>
<dbReference type="PANTHER" id="PTHR43485">
    <property type="entry name" value="HYDROGENASE-4 COMPONENT G"/>
    <property type="match status" value="1"/>
</dbReference>
<evidence type="ECO:0000256" key="1">
    <source>
        <dbReference type="ARBA" id="ARBA00023002"/>
    </source>
</evidence>
<dbReference type="PANTHER" id="PTHR43485:SF1">
    <property type="entry name" value="FORMATE HYDROGENLYASE SUBUNIT 5-RELATED"/>
    <property type="match status" value="1"/>
</dbReference>
<dbReference type="InterPro" id="IPR029014">
    <property type="entry name" value="NiFe-Hase_large"/>
</dbReference>
<proteinExistence type="predicted"/>
<keyword evidence="1" id="KW-0560">Oxidoreductase</keyword>
<dbReference type="AlphaFoldDB" id="A0A1X7K6H3"/>
<dbReference type="Gene3D" id="1.10.645.10">
    <property type="entry name" value="Cytochrome-c3 Hydrogenase, chain B"/>
    <property type="match status" value="1"/>
</dbReference>
<name>A0A1X7K6H3_9BACT</name>
<dbReference type="GO" id="GO:0051287">
    <property type="term" value="F:NAD binding"/>
    <property type="evidence" value="ECO:0007669"/>
    <property type="project" value="InterPro"/>
</dbReference>
<dbReference type="GO" id="GO:0048038">
    <property type="term" value="F:quinone binding"/>
    <property type="evidence" value="ECO:0007669"/>
    <property type="project" value="InterPro"/>
</dbReference>
<dbReference type="InterPro" id="IPR052197">
    <property type="entry name" value="ComplexI_49kDa-like"/>
</dbReference>
<protein>
    <submittedName>
        <fullName evidence="3">Ni,Fe-hydrogenase III large subunit</fullName>
    </submittedName>
</protein>
<dbReference type="InterPro" id="IPR001135">
    <property type="entry name" value="NADH_Q_OxRdtase_suD"/>
</dbReference>
<evidence type="ECO:0000259" key="2">
    <source>
        <dbReference type="Pfam" id="PF00346"/>
    </source>
</evidence>
<dbReference type="InterPro" id="IPR037232">
    <property type="entry name" value="NADH_quin_OxRdtase_su_C/D-like"/>
</dbReference>
<dbReference type="SUPFAM" id="SSF56762">
    <property type="entry name" value="HydB/Nqo4-like"/>
    <property type="match status" value="1"/>
</dbReference>
<dbReference type="Proteomes" id="UP000193355">
    <property type="component" value="Unassembled WGS sequence"/>
</dbReference>
<dbReference type="Pfam" id="PF00346">
    <property type="entry name" value="Complex1_49kDa"/>
    <property type="match status" value="1"/>
</dbReference>
<reference evidence="4" key="1">
    <citation type="submission" date="2017-04" db="EMBL/GenBank/DDBJ databases">
        <authorList>
            <person name="Varghese N."/>
            <person name="Submissions S."/>
        </authorList>
    </citation>
    <scope>NUCLEOTIDE SEQUENCE [LARGE SCALE GENOMIC DNA]</scope>
    <source>
        <strain evidence="4">USBA 82</strain>
    </source>
</reference>
<dbReference type="SUPFAM" id="SSF143243">
    <property type="entry name" value="Nqo5-like"/>
    <property type="match status" value="1"/>
</dbReference>
<evidence type="ECO:0000313" key="4">
    <source>
        <dbReference type="Proteomes" id="UP000193355"/>
    </source>
</evidence>